<keyword evidence="2" id="KW-0808">Transferase</keyword>
<evidence type="ECO:0000259" key="1">
    <source>
        <dbReference type="PROSITE" id="PS51186"/>
    </source>
</evidence>
<dbReference type="CDD" id="cd04301">
    <property type="entry name" value="NAT_SF"/>
    <property type="match status" value="1"/>
</dbReference>
<feature type="domain" description="N-acetyltransferase" evidence="1">
    <location>
        <begin position="13"/>
        <end position="150"/>
    </location>
</feature>
<dbReference type="PANTHER" id="PTHR43233">
    <property type="entry name" value="FAMILY N-ACETYLTRANSFERASE, PUTATIVE (AFU_ORTHOLOGUE AFUA_6G03350)-RELATED"/>
    <property type="match status" value="1"/>
</dbReference>
<keyword evidence="3" id="KW-1185">Reference proteome</keyword>
<reference evidence="3" key="1">
    <citation type="submission" date="2017-02" db="EMBL/GenBank/DDBJ databases">
        <authorList>
            <person name="Varghese N."/>
            <person name="Submissions S."/>
        </authorList>
    </citation>
    <scope>NUCLEOTIDE SEQUENCE [LARGE SCALE GENOMIC DNA]</scope>
    <source>
        <strain evidence="3">DSM 22224</strain>
    </source>
</reference>
<proteinExistence type="predicted"/>
<organism evidence="2 3">
    <name type="scientific">Chitinophaga eiseniae</name>
    <dbReference type="NCBI Taxonomy" id="634771"/>
    <lineage>
        <taxon>Bacteria</taxon>
        <taxon>Pseudomonadati</taxon>
        <taxon>Bacteroidota</taxon>
        <taxon>Chitinophagia</taxon>
        <taxon>Chitinophagales</taxon>
        <taxon>Chitinophagaceae</taxon>
        <taxon>Chitinophaga</taxon>
    </lineage>
</organism>
<evidence type="ECO:0000313" key="2">
    <source>
        <dbReference type="EMBL" id="SKA41309.1"/>
    </source>
</evidence>
<protein>
    <submittedName>
        <fullName evidence="2">Acetyltransferase (GNAT) domain-containing protein</fullName>
    </submittedName>
</protein>
<dbReference type="SUPFAM" id="SSF55729">
    <property type="entry name" value="Acyl-CoA N-acyltransferases (Nat)"/>
    <property type="match status" value="1"/>
</dbReference>
<dbReference type="PANTHER" id="PTHR43233:SF1">
    <property type="entry name" value="FAMILY N-ACETYLTRANSFERASE, PUTATIVE (AFU_ORTHOLOGUE AFUA_6G03350)-RELATED"/>
    <property type="match status" value="1"/>
</dbReference>
<dbReference type="InterPro" id="IPR053144">
    <property type="entry name" value="Acetyltransferase_Butenolide"/>
</dbReference>
<dbReference type="STRING" id="634771.SAMN04488128_105408"/>
<sequence>MTTAVYLVKDGDYTVSTDKNRLDISVIHDFLAKESYWAQNIPVSVVEKALAGSLCFGLYHRDRQIGFARLITDQASFAYLADVFVVKEQRGKGLSKMLMHAILEHPELQTLRRWLLVTQDAHELYRQFGFTEVPNPEKFMQLHNPNIYTK</sequence>
<name>A0A1T4TM64_9BACT</name>
<dbReference type="AlphaFoldDB" id="A0A1T4TM64"/>
<dbReference type="RefSeq" id="WP_078672206.1">
    <property type="nucleotide sequence ID" value="NZ_FUWZ01000005.1"/>
</dbReference>
<evidence type="ECO:0000313" key="3">
    <source>
        <dbReference type="Proteomes" id="UP000190367"/>
    </source>
</evidence>
<accession>A0A1T4TM64</accession>
<dbReference type="Pfam" id="PF13508">
    <property type="entry name" value="Acetyltransf_7"/>
    <property type="match status" value="1"/>
</dbReference>
<dbReference type="OrthoDB" id="3216107at2"/>
<dbReference type="EMBL" id="FUWZ01000005">
    <property type="protein sequence ID" value="SKA41309.1"/>
    <property type="molecule type" value="Genomic_DNA"/>
</dbReference>
<dbReference type="Gene3D" id="3.40.630.30">
    <property type="match status" value="1"/>
</dbReference>
<dbReference type="PROSITE" id="PS51186">
    <property type="entry name" value="GNAT"/>
    <property type="match status" value="1"/>
</dbReference>
<dbReference type="Proteomes" id="UP000190367">
    <property type="component" value="Unassembled WGS sequence"/>
</dbReference>
<dbReference type="GO" id="GO:0016747">
    <property type="term" value="F:acyltransferase activity, transferring groups other than amino-acyl groups"/>
    <property type="evidence" value="ECO:0007669"/>
    <property type="project" value="InterPro"/>
</dbReference>
<dbReference type="InterPro" id="IPR000182">
    <property type="entry name" value="GNAT_dom"/>
</dbReference>
<dbReference type="InterPro" id="IPR016181">
    <property type="entry name" value="Acyl_CoA_acyltransferase"/>
</dbReference>
<gene>
    <name evidence="2" type="ORF">SAMN04488128_105408</name>
</gene>